<evidence type="ECO:0000256" key="2">
    <source>
        <dbReference type="ARBA" id="ARBA00006746"/>
    </source>
</evidence>
<evidence type="ECO:0000259" key="16">
    <source>
        <dbReference type="Pfam" id="PF07687"/>
    </source>
</evidence>
<dbReference type="EC" id="3.5.1.18" evidence="4 15"/>
<feature type="domain" description="Peptidase M20 dimerisation" evidence="16">
    <location>
        <begin position="183"/>
        <end position="290"/>
    </location>
</feature>
<keyword evidence="8 15" id="KW-0378">Hydrolase</keyword>
<keyword evidence="10 15" id="KW-0220">Diaminopimelate biosynthesis</keyword>
<keyword evidence="12 15" id="KW-0170">Cobalt</keyword>
<dbReference type="GO" id="GO:0050897">
    <property type="term" value="F:cobalt ion binding"/>
    <property type="evidence" value="ECO:0007669"/>
    <property type="project" value="UniProtKB-UniRule"/>
</dbReference>
<dbReference type="GO" id="GO:0006526">
    <property type="term" value="P:L-arginine biosynthetic process"/>
    <property type="evidence" value="ECO:0007669"/>
    <property type="project" value="TreeGrafter"/>
</dbReference>
<gene>
    <name evidence="15" type="primary">dapE</name>
    <name evidence="17" type="ORF">E0W60_20075</name>
</gene>
<dbReference type="EMBL" id="CP038635">
    <property type="protein sequence ID" value="QBY53387.1"/>
    <property type="molecule type" value="Genomic_DNA"/>
</dbReference>
<dbReference type="HAMAP" id="MF_01690">
    <property type="entry name" value="DapE"/>
    <property type="match status" value="1"/>
</dbReference>
<evidence type="ECO:0000256" key="12">
    <source>
        <dbReference type="ARBA" id="ARBA00023285"/>
    </source>
</evidence>
<keyword evidence="6 15" id="KW-0028">Amino-acid biosynthesis</keyword>
<feature type="binding site" evidence="15">
    <location>
        <position position="107"/>
    </location>
    <ligand>
        <name>Zn(2+)</name>
        <dbReference type="ChEBI" id="CHEBI:29105"/>
        <label>1</label>
    </ligand>
</feature>
<dbReference type="STRING" id="1349762.GCA_001592245_01380"/>
<dbReference type="NCBIfam" id="TIGR01246">
    <property type="entry name" value="dapE_proteo"/>
    <property type="match status" value="1"/>
</dbReference>
<feature type="binding site" evidence="15">
    <location>
        <position position="107"/>
    </location>
    <ligand>
        <name>Zn(2+)</name>
        <dbReference type="ChEBI" id="CHEBI:29105"/>
        <label>2</label>
    </ligand>
</feature>
<evidence type="ECO:0000256" key="1">
    <source>
        <dbReference type="ARBA" id="ARBA00005130"/>
    </source>
</evidence>
<dbReference type="FunFam" id="3.30.70.360:FF:000011">
    <property type="entry name" value="Succinyl-diaminopimelate desuccinylase"/>
    <property type="match status" value="1"/>
</dbReference>
<keyword evidence="7 15" id="KW-0479">Metal-binding</keyword>
<feature type="active site" description="Proton acceptor" evidence="15">
    <location>
        <position position="141"/>
    </location>
</feature>
<evidence type="ECO:0000256" key="13">
    <source>
        <dbReference type="ARBA" id="ARBA00031891"/>
    </source>
</evidence>
<dbReference type="GO" id="GO:0008270">
    <property type="term" value="F:zinc ion binding"/>
    <property type="evidence" value="ECO:0007669"/>
    <property type="project" value="UniProtKB-UniRule"/>
</dbReference>
<dbReference type="Pfam" id="PF01546">
    <property type="entry name" value="Peptidase_M20"/>
    <property type="match status" value="1"/>
</dbReference>
<evidence type="ECO:0000256" key="10">
    <source>
        <dbReference type="ARBA" id="ARBA00022915"/>
    </source>
</evidence>
<comment type="function">
    <text evidence="15">Catalyzes the hydrolysis of N-succinyl-L,L-diaminopimelic acid (SDAP), forming succinate and LL-2,6-diaminopimelate (DAP), an intermediate involved in the bacterial biosynthesis of lysine and meso-diaminopimelic acid, an essential component of bacterial cell walls.</text>
</comment>
<dbReference type="FunFam" id="3.40.630.10:FF:000005">
    <property type="entry name" value="Succinyl-diaminopimelate desuccinylase"/>
    <property type="match status" value="1"/>
</dbReference>
<dbReference type="InterPro" id="IPR011650">
    <property type="entry name" value="Peptidase_M20_dimer"/>
</dbReference>
<comment type="similarity">
    <text evidence="2 15">Belongs to the peptidase M20A family. DapE subfamily.</text>
</comment>
<protein>
    <recommendedName>
        <fullName evidence="5 15">Succinyl-diaminopimelate desuccinylase</fullName>
        <shortName evidence="15">SDAP desuccinylase</shortName>
        <ecNumber evidence="4 15">3.5.1.18</ecNumber>
    </recommendedName>
    <alternativeName>
        <fullName evidence="13 15">N-succinyl-LL-2,6-diaminoheptanedioate amidohydrolase</fullName>
    </alternativeName>
</protein>
<evidence type="ECO:0000313" key="18">
    <source>
        <dbReference type="Proteomes" id="UP000295294"/>
    </source>
</evidence>
<comment type="cofactor">
    <cofactor evidence="15">
        <name>Zn(2+)</name>
        <dbReference type="ChEBI" id="CHEBI:29105"/>
    </cofactor>
    <cofactor evidence="15">
        <name>Co(2+)</name>
        <dbReference type="ChEBI" id="CHEBI:48828"/>
    </cofactor>
    <text evidence="15">Binds 2 Zn(2+) or Co(2+) ions per subunit.</text>
</comment>
<evidence type="ECO:0000256" key="5">
    <source>
        <dbReference type="ARBA" id="ARBA00022391"/>
    </source>
</evidence>
<dbReference type="InterPro" id="IPR005941">
    <property type="entry name" value="DapE_proteobac"/>
</dbReference>
<name>A0A4P7LKX6_9BURK</name>
<dbReference type="Pfam" id="PF07687">
    <property type="entry name" value="M20_dimer"/>
    <property type="match status" value="1"/>
</dbReference>
<dbReference type="GO" id="GO:0008777">
    <property type="term" value="F:acetylornithine deacetylase activity"/>
    <property type="evidence" value="ECO:0007669"/>
    <property type="project" value="TreeGrafter"/>
</dbReference>
<dbReference type="RefSeq" id="WP_133096329.1">
    <property type="nucleotide sequence ID" value="NZ_CP038635.1"/>
</dbReference>
<feature type="binding site" evidence="15">
    <location>
        <position position="170"/>
    </location>
    <ligand>
        <name>Zn(2+)</name>
        <dbReference type="ChEBI" id="CHEBI:29105"/>
        <label>1</label>
    </ligand>
</feature>
<dbReference type="GO" id="GO:0019877">
    <property type="term" value="P:diaminopimelate biosynthetic process"/>
    <property type="evidence" value="ECO:0007669"/>
    <property type="project" value="UniProtKB-UniRule"/>
</dbReference>
<evidence type="ECO:0000256" key="11">
    <source>
        <dbReference type="ARBA" id="ARBA00023154"/>
    </source>
</evidence>
<dbReference type="InterPro" id="IPR050072">
    <property type="entry name" value="Peptidase_M20A"/>
</dbReference>
<dbReference type="PANTHER" id="PTHR43808">
    <property type="entry name" value="ACETYLORNITHINE DEACETYLASE"/>
    <property type="match status" value="1"/>
</dbReference>
<feature type="binding site" evidence="15">
    <location>
        <position position="74"/>
    </location>
    <ligand>
        <name>Zn(2+)</name>
        <dbReference type="ChEBI" id="CHEBI:29105"/>
        <label>1</label>
    </ligand>
</feature>
<evidence type="ECO:0000256" key="8">
    <source>
        <dbReference type="ARBA" id="ARBA00022801"/>
    </source>
</evidence>
<keyword evidence="9 15" id="KW-0862">Zinc</keyword>
<evidence type="ECO:0000256" key="14">
    <source>
        <dbReference type="ARBA" id="ARBA00051301"/>
    </source>
</evidence>
<dbReference type="GO" id="GO:0009014">
    <property type="term" value="F:succinyl-diaminopimelate desuccinylase activity"/>
    <property type="evidence" value="ECO:0007669"/>
    <property type="project" value="UniProtKB-UniRule"/>
</dbReference>
<evidence type="ECO:0000256" key="6">
    <source>
        <dbReference type="ARBA" id="ARBA00022605"/>
    </source>
</evidence>
<comment type="subunit">
    <text evidence="3 15">Homodimer.</text>
</comment>
<dbReference type="OrthoDB" id="9809784at2"/>
<evidence type="ECO:0000256" key="9">
    <source>
        <dbReference type="ARBA" id="ARBA00022833"/>
    </source>
</evidence>
<dbReference type="Proteomes" id="UP000295294">
    <property type="component" value="Chromosome 2"/>
</dbReference>
<dbReference type="Gene3D" id="3.40.630.10">
    <property type="entry name" value="Zn peptidases"/>
    <property type="match status" value="2"/>
</dbReference>
<accession>A0A4P7LKX6</accession>
<evidence type="ECO:0000256" key="4">
    <source>
        <dbReference type="ARBA" id="ARBA00011921"/>
    </source>
</evidence>
<dbReference type="GO" id="GO:0009089">
    <property type="term" value="P:lysine biosynthetic process via diaminopimelate"/>
    <property type="evidence" value="ECO:0007669"/>
    <property type="project" value="UniProtKB-UniRule"/>
</dbReference>
<feature type="binding site" evidence="15">
    <location>
        <position position="356"/>
    </location>
    <ligand>
        <name>Zn(2+)</name>
        <dbReference type="ChEBI" id="CHEBI:29105"/>
        <label>2</label>
    </ligand>
</feature>
<dbReference type="SUPFAM" id="SSF55031">
    <property type="entry name" value="Bacterial exopeptidase dimerisation domain"/>
    <property type="match status" value="1"/>
</dbReference>
<evidence type="ECO:0000256" key="15">
    <source>
        <dbReference type="HAMAP-Rule" id="MF_01690"/>
    </source>
</evidence>
<dbReference type="SUPFAM" id="SSF53187">
    <property type="entry name" value="Zn-dependent exopeptidases"/>
    <property type="match status" value="1"/>
</dbReference>
<evidence type="ECO:0000256" key="7">
    <source>
        <dbReference type="ARBA" id="ARBA00022723"/>
    </source>
</evidence>
<dbReference type="InterPro" id="IPR036264">
    <property type="entry name" value="Bact_exopeptidase_dim_dom"/>
</dbReference>
<dbReference type="PANTHER" id="PTHR43808:SF31">
    <property type="entry name" value="N-ACETYL-L-CITRULLINE DEACETYLASE"/>
    <property type="match status" value="1"/>
</dbReference>
<evidence type="ECO:0000256" key="3">
    <source>
        <dbReference type="ARBA" id="ARBA00011738"/>
    </source>
</evidence>
<dbReference type="KEGG" id="cox:E0W60_20075"/>
<evidence type="ECO:0000313" key="17">
    <source>
        <dbReference type="EMBL" id="QBY53387.1"/>
    </source>
</evidence>
<keyword evidence="11 15" id="KW-0457">Lysine biosynthesis</keyword>
<proteinExistence type="inferred from homology"/>
<dbReference type="InterPro" id="IPR002933">
    <property type="entry name" value="Peptidase_M20"/>
</dbReference>
<dbReference type="CDD" id="cd03891">
    <property type="entry name" value="M20_DapE_proteobac"/>
    <property type="match status" value="1"/>
</dbReference>
<comment type="pathway">
    <text evidence="1 15">Amino-acid biosynthesis; L-lysine biosynthesis via DAP pathway; LL-2,6-diaminopimelate from (S)-tetrahydrodipicolinate (succinylase route): step 3/3.</text>
</comment>
<sequence>MTATLALTEDLIRRRSVTPADEGCQAILETRLKALGFDCEAIVSGPDDFRVTNLWAVRRGTQGTAGKLLVFAGHTDVVPTGPLEQWHSDPFEPTHRDGKLYGRGAADMKTSIAGFVVAVEEFVKAHPAHAGSIGFLITSDEEGPAHDGTIKVVEALTARGERLDYCVIGEPTSVNALGDMVKNGRRGSLSGKLTVKGIQCHIAYPHLGRNPIHDAAPALAALAAEVWDEGNEYFPPTSWQMSNIHGGTGATNVIPGHVTIDFNFRFSTASTPEGLKARVHAILDHHSLEYTLDWTLGGEPFLTPRGDLSDALSSAIKAETGFDTELSTTGGTSDGRFIAKICPQVIEFGPPNASIHKIDEHVEVRFIDPLKNVYRGVLERLIA</sequence>
<dbReference type="UniPathway" id="UPA00034">
    <property type="reaction ID" value="UER00021"/>
</dbReference>
<comment type="catalytic activity">
    <reaction evidence="14 15">
        <text>N-succinyl-(2S,6S)-2,6-diaminopimelate + H2O = (2S,6S)-2,6-diaminopimelate + succinate</text>
        <dbReference type="Rhea" id="RHEA:22608"/>
        <dbReference type="ChEBI" id="CHEBI:15377"/>
        <dbReference type="ChEBI" id="CHEBI:30031"/>
        <dbReference type="ChEBI" id="CHEBI:57609"/>
        <dbReference type="ChEBI" id="CHEBI:58087"/>
        <dbReference type="EC" id="3.5.1.18"/>
    </reaction>
</comment>
<dbReference type="AlphaFoldDB" id="A0A4P7LKX6"/>
<feature type="active site" evidence="15">
    <location>
        <position position="76"/>
    </location>
</feature>
<organism evidence="17 18">
    <name type="scientific">Cupriavidus oxalaticus</name>
    <dbReference type="NCBI Taxonomy" id="96344"/>
    <lineage>
        <taxon>Bacteria</taxon>
        <taxon>Pseudomonadati</taxon>
        <taxon>Pseudomonadota</taxon>
        <taxon>Betaproteobacteria</taxon>
        <taxon>Burkholderiales</taxon>
        <taxon>Burkholderiaceae</taxon>
        <taxon>Cupriavidus</taxon>
    </lineage>
</organism>
<feature type="binding site" evidence="15">
    <location>
        <position position="142"/>
    </location>
    <ligand>
        <name>Zn(2+)</name>
        <dbReference type="ChEBI" id="CHEBI:29105"/>
        <label>2</label>
    </ligand>
</feature>
<reference evidence="17 18" key="1">
    <citation type="submission" date="2019-03" db="EMBL/GenBank/DDBJ databases">
        <title>Efficiently degradation of phenoxyalkanoic acid herbicides by Cupriavidus oxalaticus strain X32.</title>
        <authorList>
            <person name="Sheng X."/>
        </authorList>
    </citation>
    <scope>NUCLEOTIDE SEQUENCE [LARGE SCALE GENOMIC DNA]</scope>
    <source>
        <strain evidence="17 18">X32</strain>
    </source>
</reference>
<dbReference type="NCBIfam" id="NF009557">
    <property type="entry name" value="PRK13009.1"/>
    <property type="match status" value="1"/>
</dbReference>